<keyword evidence="3" id="KW-1185">Reference proteome</keyword>
<gene>
    <name evidence="1" type="ORF">Vretifemale_75</name>
    <name evidence="2" type="ORF">Vretimale_17340</name>
</gene>
<name>A0A8J4BXC2_9CHLO</name>
<organism evidence="1 3">
    <name type="scientific">Volvox reticuliferus</name>
    <dbReference type="NCBI Taxonomy" id="1737510"/>
    <lineage>
        <taxon>Eukaryota</taxon>
        <taxon>Viridiplantae</taxon>
        <taxon>Chlorophyta</taxon>
        <taxon>core chlorophytes</taxon>
        <taxon>Chlorophyceae</taxon>
        <taxon>CS clade</taxon>
        <taxon>Chlamydomonadales</taxon>
        <taxon>Volvocaceae</taxon>
        <taxon>Volvox</taxon>
    </lineage>
</organism>
<dbReference type="EMBL" id="BNCQ01000056">
    <property type="protein sequence ID" value="GIM14389.1"/>
    <property type="molecule type" value="Genomic_DNA"/>
</dbReference>
<dbReference type="Proteomes" id="UP000747110">
    <property type="component" value="Unassembled WGS sequence"/>
</dbReference>
<evidence type="ECO:0000313" key="2">
    <source>
        <dbReference type="EMBL" id="GIM14389.1"/>
    </source>
</evidence>
<dbReference type="EMBL" id="BNCP01000001">
    <property type="protein sequence ID" value="GIL69081.1"/>
    <property type="molecule type" value="Genomic_DNA"/>
</dbReference>
<comment type="caution">
    <text evidence="1">The sequence shown here is derived from an EMBL/GenBank/DDBJ whole genome shotgun (WGS) entry which is preliminary data.</text>
</comment>
<protein>
    <submittedName>
        <fullName evidence="1">Uncharacterized protein</fullName>
    </submittedName>
</protein>
<dbReference type="Proteomes" id="UP000722791">
    <property type="component" value="Unassembled WGS sequence"/>
</dbReference>
<evidence type="ECO:0000313" key="3">
    <source>
        <dbReference type="Proteomes" id="UP000747110"/>
    </source>
</evidence>
<dbReference type="AlphaFoldDB" id="A0A8J4BXC2"/>
<reference evidence="1" key="1">
    <citation type="journal article" date="2021" name="Proc. Natl. Acad. Sci. U.S.A.">
        <title>Three genomes in the algal genus Volvox reveal the fate of a haploid sex-determining region after a transition to homothallism.</title>
        <authorList>
            <person name="Yamamoto K."/>
            <person name="Hamaji T."/>
            <person name="Kawai-Toyooka H."/>
            <person name="Matsuzaki R."/>
            <person name="Takahashi F."/>
            <person name="Nishimura Y."/>
            <person name="Kawachi M."/>
            <person name="Noguchi H."/>
            <person name="Minakuchi Y."/>
            <person name="Umen J.G."/>
            <person name="Toyoda A."/>
            <person name="Nozaki H."/>
        </authorList>
    </citation>
    <scope>NUCLEOTIDE SEQUENCE</scope>
    <source>
        <strain evidence="2">NIES-3785</strain>
        <strain evidence="1">NIES-3786</strain>
    </source>
</reference>
<proteinExistence type="predicted"/>
<accession>A0A8J4BXC2</accession>
<sequence length="123" mass="13631">MHQATALPRRTATGSVLFTRPMRRPFTDMNVLQALAASASQQKVTPSLPASLNDWYAYADEQNHYQQHPAGTSTHREHQLGGVHAAMHAARVRCSVNSPTGVYEVAIDDDEDYNADDIHLTME</sequence>
<evidence type="ECO:0000313" key="1">
    <source>
        <dbReference type="EMBL" id="GIL69081.1"/>
    </source>
</evidence>